<protein>
    <submittedName>
        <fullName evidence="2">Uncharacterized protein</fullName>
    </submittedName>
</protein>
<organism evidence="2 3">
    <name type="scientific">Actinomadura adrarensis</name>
    <dbReference type="NCBI Taxonomy" id="1819600"/>
    <lineage>
        <taxon>Bacteria</taxon>
        <taxon>Bacillati</taxon>
        <taxon>Actinomycetota</taxon>
        <taxon>Actinomycetes</taxon>
        <taxon>Streptosporangiales</taxon>
        <taxon>Thermomonosporaceae</taxon>
        <taxon>Actinomadura</taxon>
    </lineage>
</organism>
<feature type="region of interest" description="Disordered" evidence="1">
    <location>
        <begin position="1"/>
        <end position="37"/>
    </location>
</feature>
<evidence type="ECO:0000313" key="3">
    <source>
        <dbReference type="Proteomes" id="UP001597083"/>
    </source>
</evidence>
<gene>
    <name evidence="2" type="ORF">ACFQ07_18145</name>
</gene>
<reference evidence="3" key="1">
    <citation type="journal article" date="2019" name="Int. J. Syst. Evol. Microbiol.">
        <title>The Global Catalogue of Microorganisms (GCM) 10K type strain sequencing project: providing services to taxonomists for standard genome sequencing and annotation.</title>
        <authorList>
            <consortium name="The Broad Institute Genomics Platform"/>
            <consortium name="The Broad Institute Genome Sequencing Center for Infectious Disease"/>
            <person name="Wu L."/>
            <person name="Ma J."/>
        </authorList>
    </citation>
    <scope>NUCLEOTIDE SEQUENCE [LARGE SCALE GENOMIC DNA]</scope>
    <source>
        <strain evidence="3">JCM 31696</strain>
    </source>
</reference>
<accession>A0ABW3CKQ7</accession>
<evidence type="ECO:0000256" key="1">
    <source>
        <dbReference type="SAM" id="MobiDB-lite"/>
    </source>
</evidence>
<feature type="non-terminal residue" evidence="2">
    <location>
        <position position="1"/>
    </location>
</feature>
<dbReference type="Proteomes" id="UP001597083">
    <property type="component" value="Unassembled WGS sequence"/>
</dbReference>
<evidence type="ECO:0000313" key="2">
    <source>
        <dbReference type="EMBL" id="MFD0854164.1"/>
    </source>
</evidence>
<proteinExistence type="predicted"/>
<dbReference type="EMBL" id="JBHTIR010002737">
    <property type="protein sequence ID" value="MFD0854164.1"/>
    <property type="molecule type" value="Genomic_DNA"/>
</dbReference>
<comment type="caution">
    <text evidence="2">The sequence shown here is derived from an EMBL/GenBank/DDBJ whole genome shotgun (WGS) entry which is preliminary data.</text>
</comment>
<name>A0ABW3CKQ7_9ACTN</name>
<keyword evidence="3" id="KW-1185">Reference proteome</keyword>
<sequence length="94" mass="9822">GPLTSKERSGSGGAEVETYAFSHAPRPSEGSPAGTRVSGTITVGIASGKVEKIVQSTVIESPHPELGDREPVRFTSVIEFSDYGIPVRVERPAG</sequence>